<protein>
    <submittedName>
        <fullName evidence="8">Intein/intein/RHS repeat-associated protein</fullName>
    </submittedName>
</protein>
<dbReference type="Gene3D" id="2.170.16.10">
    <property type="entry name" value="Hedgehog/Intein (Hint) domain"/>
    <property type="match status" value="1"/>
</dbReference>
<evidence type="ECO:0000259" key="7">
    <source>
        <dbReference type="SMART" id="SM00306"/>
    </source>
</evidence>
<dbReference type="GO" id="GO:0016539">
    <property type="term" value="P:intein-mediated protein splicing"/>
    <property type="evidence" value="ECO:0007669"/>
    <property type="project" value="InterPro"/>
</dbReference>
<dbReference type="Proteomes" id="UP000295680">
    <property type="component" value="Unassembled WGS sequence"/>
</dbReference>
<dbReference type="PANTHER" id="PTHR32305:SF17">
    <property type="entry name" value="TRNA NUCLEASE WAPA"/>
    <property type="match status" value="1"/>
</dbReference>
<dbReference type="InterPro" id="IPR031325">
    <property type="entry name" value="RHS_repeat"/>
</dbReference>
<feature type="signal peptide" evidence="6">
    <location>
        <begin position="1"/>
        <end position="33"/>
    </location>
</feature>
<dbReference type="InterPro" id="IPR003587">
    <property type="entry name" value="Hint_dom_N"/>
</dbReference>
<dbReference type="SMART" id="SM00306">
    <property type="entry name" value="HintN"/>
    <property type="match status" value="1"/>
</dbReference>
<keyword evidence="4" id="KW-0843">Virulence</keyword>
<dbReference type="InterPro" id="IPR056823">
    <property type="entry name" value="TEN-like_YD-shell"/>
</dbReference>
<dbReference type="CDD" id="cd00081">
    <property type="entry name" value="Hint"/>
    <property type="match status" value="1"/>
</dbReference>
<dbReference type="InterPro" id="IPR003284">
    <property type="entry name" value="Sal_SpvB"/>
</dbReference>
<evidence type="ECO:0000256" key="4">
    <source>
        <dbReference type="ARBA" id="ARBA00023026"/>
    </source>
</evidence>
<evidence type="ECO:0000256" key="2">
    <source>
        <dbReference type="ARBA" id="ARBA00022525"/>
    </source>
</evidence>
<dbReference type="InterPro" id="IPR030934">
    <property type="entry name" value="Intein_C"/>
</dbReference>
<keyword evidence="6" id="KW-0732">Signal</keyword>
<sequence>MRSREIYRRSSVWLATMLVATLVPALAPQPAAAAGGSPSVPLPGTAAVPLTPQDAQPRPKDQAALNERTGNQEPSGAKDGGGVATATPLSPSASWAVSAQTGDFTWSYPLPVPPVAGGLRPNLALAYQSSAVDGRTSVTNNQSSWVGDGWDLAPGFVERTYGSCVDDGVETGDLCWKSDNATAAYGGSGGELICCDGDKRWRAKNDDGSRIERFTGRANGDNDGEYWVITTVDGTQYWFGSEVDSRSTWTVPVFGNNANEPCHVPGNFADSHCMQAWRWNLDKVVDRNGNMIRYYYTPETNSYGMNLKDTAASYTRGGTLDHIDYGLHETKASTPSARVVFGTAERCVPGSNCTHDMPDNYPDTPLDDKCVAATCPDKHWPTFWSTQRLSTVTTQVRDGADFRPVDRWDLTQTFPDAGSGEKPALWLKEITHTGLVGGSASTPAIRFEGTAMPNRVEMRDGVSPLYRYRVTGVVSETGGWLSVNYGSECRAGGPMPANPETNTLRCFPVRWVPPKQAERTDYFHKYVVDQTVTSDWMSSSAQQVTGYEYLDGAAWHWNTSEFTTEDRRTWNDFRGFGRVRIRSGADRDPSGPVTMSEQRYYRGMDGDKLPSGTRSVTVSDSQGGVRADADWLQGFSFESATFNGVGGPVVTKTITDPSWQGPTASRDTYQAYIVRPGTKRSYTTLESGGPRVTRSETGYNDRGLPVRMNDLGDESTADDDRCATVTYRPLTDKWLLGLTARVAAVSVNCGQTPVFPGNALSDVKNTFDGNGNLVKVEVAKDHPASGPVYFTTSTTTYDDHGRAKTATDALNRTTKMAYVPEVGGPLTQTILTTPATDADPTGMVTTTTVEPARGKPTLITDPNQRRTQIEYDPLGRTVRAWLPNRPKASNPKPSTEYSYLIRNDALTAVTSTEIAPNGNQVSSNVLYDGWLRPRQAQGPAMGGGRLLTDTVYDSQGRAWKSTQPYFNDAPVDTKLWNAGDADIPGHSRTRFDGAGRTVASTYYAGAIEKWSTKTTYGGDRVHVTPPAGGVATTTINDARGQTLELRRYTAAQPSGSFDTTRYSYTPAGELASVTDPAGTTWRYKYDLLGRQVKAEDPDSGTSTMTYDDADQLVDTTDTSHKTVAYDFDSLGRKRHLYADRVGGPTLAEWTYDTANKGKGQPATATRWVGGQAYTTAVADYSALYQPVEASVTIPAAQGRLAGTYTVYNSYAADGSLAGVDYPAGGKLPRETVTYSYHDLGPLKSSSGGYEGRTFRYVTDTEYTRYGEPQRVHLGTEPQRAWLSFYYDTNTRRLNRSIVDAEVPNPVVADTHYTQDPAGNVTAVADTPLGQPSNVDVQCFRYDHLRRMTEAWTPGADTWAEKEGCKADPTVAGLRGPAKFWNSYTFDGAGNRRTETRHASAGDTTSTYNYNVPGHAHALGAVNTAGPTGNTSDTYAYNAVGQTTQRTPAGQAAQKLDWDSEHHLVKVTEGGKETSFIYDADGNRLIRRDPDGITLYLGGQELRWNPNGGEPTATRYYAHGSQVVAMREERGPLTWLAGDHQATAQIAVNSQNLAVTRRRQMPFGAPRGDSVAWPGQRGFVGGTQDPSTGLTHLGAREYDPGTGRFVSLDPVLNPSDPQQLSGYGYANESPVTTSDPTGLIPPMCVDRCGGGGGGRSSAPDPIQVTNISAGIVIFEDRGTGKRYVNSVAIGDDAPPTYELKHLLIQQQKGKTRLEWEGLYDESETMFAIEQACYQYGGQGGKACSSSFLWRLNFDQLNYIQMGQDGGMAGKMSGGGRRGANGPYGKGPSVNKLLGILRGEKGGGRGKPMTACSFTGDTQVLMADGSTKPIAEIKEGDQVLATDPETGRAGARTVTATIVHDDTVLDLVTEDGAKVTTTEDHPFWNATDGTWERADQFDSGDALLTRTGETVGVSGLRPGTARQARAYNLTVDDLHTYYVQVGRAAVLVHNECGVGPVRPPARPLLENEGVLITPAQGLQSSTSGVFSNLTHGSHGDAATKYLWTIDERGINVALEQTPFPTPRGNIVHTNLSSQASIGGEAWFGPGNTVTINAGSGRFGDGAGITPGQWDAAATMWRRLGYTVNQIPYGSR</sequence>
<dbReference type="InterPro" id="IPR006141">
    <property type="entry name" value="Intein_N"/>
</dbReference>
<gene>
    <name evidence="8" type="ORF">EV192_104238</name>
</gene>
<dbReference type="GO" id="GO:0005737">
    <property type="term" value="C:cytoplasm"/>
    <property type="evidence" value="ECO:0007669"/>
    <property type="project" value="InterPro"/>
</dbReference>
<feature type="region of interest" description="Disordered" evidence="5">
    <location>
        <begin position="30"/>
        <end position="89"/>
    </location>
</feature>
<keyword evidence="3" id="KW-0677">Repeat</keyword>
<dbReference type="InterPro" id="IPR022385">
    <property type="entry name" value="Rhs_assc_core"/>
</dbReference>
<feature type="domain" description="Hint" evidence="7">
    <location>
        <begin position="1809"/>
        <end position="1905"/>
    </location>
</feature>
<dbReference type="InterPro" id="IPR050708">
    <property type="entry name" value="T6SS_VgrG/RHS"/>
</dbReference>
<dbReference type="PANTHER" id="PTHR32305">
    <property type="match status" value="1"/>
</dbReference>
<evidence type="ECO:0000256" key="1">
    <source>
        <dbReference type="ARBA" id="ARBA00004613"/>
    </source>
</evidence>
<comment type="subcellular location">
    <subcellularLocation>
        <location evidence="1">Secreted</location>
    </subcellularLocation>
</comment>
<dbReference type="Pfam" id="PF25023">
    <property type="entry name" value="TEN_YD-shell"/>
    <property type="match status" value="1"/>
</dbReference>
<dbReference type="NCBIfam" id="TIGR01445">
    <property type="entry name" value="intein_Nterm"/>
    <property type="match status" value="1"/>
</dbReference>
<proteinExistence type="predicted"/>
<dbReference type="OrthoDB" id="291011at2"/>
<dbReference type="Pfam" id="PF07591">
    <property type="entry name" value="PT-HINT"/>
    <property type="match status" value="1"/>
</dbReference>
<dbReference type="SUPFAM" id="SSF51294">
    <property type="entry name" value="Hedgehog/intein (Hint) domain"/>
    <property type="match status" value="1"/>
</dbReference>
<evidence type="ECO:0000313" key="9">
    <source>
        <dbReference type="Proteomes" id="UP000295680"/>
    </source>
</evidence>
<feature type="region of interest" description="Disordered" evidence="5">
    <location>
        <begin position="681"/>
        <end position="717"/>
    </location>
</feature>
<dbReference type="RefSeq" id="WP_132117266.1">
    <property type="nucleotide sequence ID" value="NZ_SLWS01000004.1"/>
</dbReference>
<dbReference type="GO" id="GO:0005576">
    <property type="term" value="C:extracellular region"/>
    <property type="evidence" value="ECO:0007669"/>
    <property type="project" value="UniProtKB-SubCell"/>
</dbReference>
<feature type="chain" id="PRO_5020417142" evidence="6">
    <location>
        <begin position="34"/>
        <end position="2089"/>
    </location>
</feature>
<organism evidence="8 9">
    <name type="scientific">Actinocrispum wychmicini</name>
    <dbReference type="NCBI Taxonomy" id="1213861"/>
    <lineage>
        <taxon>Bacteria</taxon>
        <taxon>Bacillati</taxon>
        <taxon>Actinomycetota</taxon>
        <taxon>Actinomycetes</taxon>
        <taxon>Pseudonocardiales</taxon>
        <taxon>Pseudonocardiaceae</taxon>
        <taxon>Actinocrispum</taxon>
    </lineage>
</organism>
<evidence type="ECO:0000256" key="3">
    <source>
        <dbReference type="ARBA" id="ARBA00022737"/>
    </source>
</evidence>
<dbReference type="EMBL" id="SLWS01000004">
    <property type="protein sequence ID" value="TCO59397.1"/>
    <property type="molecule type" value="Genomic_DNA"/>
</dbReference>
<dbReference type="Pfam" id="PF05593">
    <property type="entry name" value="RHS_repeat"/>
    <property type="match status" value="1"/>
</dbReference>
<evidence type="ECO:0000256" key="6">
    <source>
        <dbReference type="SAM" id="SignalP"/>
    </source>
</evidence>
<dbReference type="Pfam" id="PF03534">
    <property type="entry name" value="SpvB"/>
    <property type="match status" value="1"/>
</dbReference>
<dbReference type="Gene3D" id="2.180.10.10">
    <property type="entry name" value="RHS repeat-associated core"/>
    <property type="match status" value="2"/>
</dbReference>
<dbReference type="NCBIfam" id="TIGR01443">
    <property type="entry name" value="intein_Cterm"/>
    <property type="match status" value="1"/>
</dbReference>
<dbReference type="InterPro" id="IPR036844">
    <property type="entry name" value="Hint_dom_sf"/>
</dbReference>
<evidence type="ECO:0000313" key="8">
    <source>
        <dbReference type="EMBL" id="TCO59397.1"/>
    </source>
</evidence>
<reference evidence="8 9" key="1">
    <citation type="submission" date="2019-03" db="EMBL/GenBank/DDBJ databases">
        <title>Genomic Encyclopedia of Type Strains, Phase IV (KMG-IV): sequencing the most valuable type-strain genomes for metagenomic binning, comparative biology and taxonomic classification.</title>
        <authorList>
            <person name="Goeker M."/>
        </authorList>
    </citation>
    <scope>NUCLEOTIDE SEQUENCE [LARGE SCALE GENOMIC DNA]</scope>
    <source>
        <strain evidence="8 9">DSM 45934</strain>
    </source>
</reference>
<name>A0A4R2JKP4_9PSEU</name>
<keyword evidence="2" id="KW-0964">Secreted</keyword>
<evidence type="ECO:0000256" key="5">
    <source>
        <dbReference type="SAM" id="MobiDB-lite"/>
    </source>
</evidence>
<dbReference type="NCBIfam" id="TIGR03696">
    <property type="entry name" value="Rhs_assc_core"/>
    <property type="match status" value="1"/>
</dbReference>
<dbReference type="PROSITE" id="PS50817">
    <property type="entry name" value="INTEIN_N_TER"/>
    <property type="match status" value="1"/>
</dbReference>
<dbReference type="NCBIfam" id="TIGR01643">
    <property type="entry name" value="YD_repeat_2x"/>
    <property type="match status" value="3"/>
</dbReference>
<feature type="compositionally biased region" description="Low complexity" evidence="5">
    <location>
        <begin position="30"/>
        <end position="44"/>
    </location>
</feature>
<comment type="caution">
    <text evidence="8">The sequence shown here is derived from an EMBL/GenBank/DDBJ whole genome shotgun (WGS) entry which is preliminary data.</text>
</comment>
<keyword evidence="9" id="KW-1185">Reference proteome</keyword>
<accession>A0A4R2JKP4</accession>
<dbReference type="InterPro" id="IPR006530">
    <property type="entry name" value="YD"/>
</dbReference>